<organism evidence="14">
    <name type="scientific">Aceria tosichella</name>
    <name type="common">wheat curl mite</name>
    <dbReference type="NCBI Taxonomy" id="561515"/>
    <lineage>
        <taxon>Eukaryota</taxon>
        <taxon>Metazoa</taxon>
        <taxon>Ecdysozoa</taxon>
        <taxon>Arthropoda</taxon>
        <taxon>Chelicerata</taxon>
        <taxon>Arachnida</taxon>
        <taxon>Acari</taxon>
        <taxon>Acariformes</taxon>
        <taxon>Trombidiformes</taxon>
        <taxon>Prostigmata</taxon>
        <taxon>Eupodina</taxon>
        <taxon>Eriophyoidea</taxon>
        <taxon>Eriophyidae</taxon>
        <taxon>Eriophyinae</taxon>
        <taxon>Aceriini</taxon>
        <taxon>Aceria</taxon>
    </lineage>
</organism>
<evidence type="ECO:0000256" key="7">
    <source>
        <dbReference type="ARBA" id="ARBA00022833"/>
    </source>
</evidence>
<dbReference type="InterPro" id="IPR040706">
    <property type="entry name" value="Zf-MYST"/>
</dbReference>
<keyword evidence="4 14" id="KW-0808">Transferase</keyword>
<evidence type="ECO:0000256" key="4">
    <source>
        <dbReference type="ARBA" id="ARBA00022679"/>
    </source>
</evidence>
<dbReference type="InterPro" id="IPR036388">
    <property type="entry name" value="WH-like_DNA-bd_sf"/>
</dbReference>
<dbReference type="EC" id="2.3.1.48" evidence="3 12"/>
<dbReference type="Gene3D" id="1.10.10.10">
    <property type="entry name" value="Winged helix-like DNA-binding domain superfamily/Winged helix DNA-binding domain"/>
    <property type="match status" value="1"/>
</dbReference>
<comment type="similarity">
    <text evidence="2 12">Belongs to the MYST (SAS/MOZ) family.</text>
</comment>
<keyword evidence="9" id="KW-0007">Acetylation</keyword>
<comment type="subcellular location">
    <subcellularLocation>
        <location evidence="1 12">Nucleus</location>
    </subcellularLocation>
</comment>
<dbReference type="PANTHER" id="PTHR10615">
    <property type="entry name" value="HISTONE ACETYLTRANSFERASE"/>
    <property type="match status" value="1"/>
</dbReference>
<keyword evidence="6" id="KW-0863">Zinc-finger</keyword>
<dbReference type="GO" id="GO:0040029">
    <property type="term" value="P:epigenetic regulation of gene expression"/>
    <property type="evidence" value="ECO:0007669"/>
    <property type="project" value="UniProtKB-ARBA"/>
</dbReference>
<dbReference type="FunFam" id="3.40.630.30:FF:000001">
    <property type="entry name" value="Histone acetyltransferase"/>
    <property type="match status" value="1"/>
</dbReference>
<evidence type="ECO:0000256" key="5">
    <source>
        <dbReference type="ARBA" id="ARBA00022723"/>
    </source>
</evidence>
<evidence type="ECO:0000256" key="1">
    <source>
        <dbReference type="ARBA" id="ARBA00004123"/>
    </source>
</evidence>
<dbReference type="PANTHER" id="PTHR10615:SF161">
    <property type="entry name" value="HISTONE ACETYLTRANSFERASE KAT7"/>
    <property type="match status" value="1"/>
</dbReference>
<dbReference type="FunFam" id="3.30.60.60:FF:000001">
    <property type="entry name" value="Histone acetyltransferase"/>
    <property type="match status" value="1"/>
</dbReference>
<keyword evidence="7" id="KW-0862">Zinc</keyword>
<accession>A0A6G1S7X1</accession>
<reference evidence="14" key="1">
    <citation type="submission" date="2018-10" db="EMBL/GenBank/DDBJ databases">
        <title>Transcriptome assembly of Aceria tosichella (Wheat curl mite) Type 2.</title>
        <authorList>
            <person name="Scully E.D."/>
            <person name="Geib S.M."/>
            <person name="Palmer N.A."/>
            <person name="Gupta A.K."/>
            <person name="Sarath G."/>
            <person name="Tatineni S."/>
        </authorList>
    </citation>
    <scope>NUCLEOTIDE SEQUENCE</scope>
    <source>
        <strain evidence="14">LincolnNE</strain>
    </source>
</reference>
<gene>
    <name evidence="14" type="primary">Kat6b_1</name>
    <name evidence="14" type="ORF">g.17681</name>
</gene>
<dbReference type="Pfam" id="PF17772">
    <property type="entry name" value="zf-MYST"/>
    <property type="match status" value="1"/>
</dbReference>
<name>A0A6G1S7X1_9ACAR</name>
<dbReference type="Gene3D" id="3.40.630.30">
    <property type="match status" value="1"/>
</dbReference>
<feature type="active site" description="Proton donor/acceptor" evidence="11">
    <location>
        <position position="193"/>
    </location>
</feature>
<keyword evidence="5" id="KW-0479">Metal-binding</keyword>
<sequence length="374" mass="43082">MDTRCRSSNLPSRIQIGEYEVDTWYSGPYPEEYVKDDKILLICEFCLSYMLDEECLRKHNNKCQHFCPPADEIYRSLHKVKNFDEPQSLSVFEVDGAKSKLYCQNLCFLGKLFIDQKTLCYDVDQFLFYVLTRNDEVGSHLLGYFSKEKHSKYKYNVSCIMILPQYQSYGYGRFLIEFSYLLSKQENQLGSPEKPLSALGLNSYMNYWKYSIIDVIKDKDKISIKEISDATNMTIEDVVCTLQDTHLVRKAAKSDNRGNQYSILLMEHEIDKLNRPRLTVNPEDLRWTRYVSLYAKNSEDDDDYAVSSTVHLSNDEAVVENNNEPMQNGDDAAFDDEDNLSLKSHTSEATEIAAGSPQGCLPMLEPMSSCVDGY</sequence>
<dbReference type="InterPro" id="IPR016181">
    <property type="entry name" value="Acyl_CoA_acyltransferase"/>
</dbReference>
<evidence type="ECO:0000256" key="3">
    <source>
        <dbReference type="ARBA" id="ARBA00013184"/>
    </source>
</evidence>
<evidence type="ECO:0000256" key="12">
    <source>
        <dbReference type="RuleBase" id="RU361211"/>
    </source>
</evidence>
<evidence type="ECO:0000313" key="14">
    <source>
        <dbReference type="EMBL" id="MDE46469.1"/>
    </source>
</evidence>
<dbReference type="GO" id="GO:0006357">
    <property type="term" value="P:regulation of transcription by RNA polymerase II"/>
    <property type="evidence" value="ECO:0007669"/>
    <property type="project" value="TreeGrafter"/>
</dbReference>
<evidence type="ECO:0000256" key="6">
    <source>
        <dbReference type="ARBA" id="ARBA00022771"/>
    </source>
</evidence>
<dbReference type="InterPro" id="IPR002717">
    <property type="entry name" value="HAT_MYST-type"/>
</dbReference>
<comment type="catalytic activity">
    <reaction evidence="12">
        <text>L-lysyl-[protein] + acetyl-CoA = N(6)-acetyl-L-lysyl-[protein] + CoA + H(+)</text>
        <dbReference type="Rhea" id="RHEA:45948"/>
        <dbReference type="Rhea" id="RHEA-COMP:9752"/>
        <dbReference type="Rhea" id="RHEA-COMP:10731"/>
        <dbReference type="ChEBI" id="CHEBI:15378"/>
        <dbReference type="ChEBI" id="CHEBI:29969"/>
        <dbReference type="ChEBI" id="CHEBI:57287"/>
        <dbReference type="ChEBI" id="CHEBI:57288"/>
        <dbReference type="ChEBI" id="CHEBI:61930"/>
        <dbReference type="EC" id="2.3.1.48"/>
    </reaction>
</comment>
<dbReference type="GO" id="GO:0070775">
    <property type="term" value="C:H3 histone acetyltransferase complex"/>
    <property type="evidence" value="ECO:0007669"/>
    <property type="project" value="UniProtKB-ARBA"/>
</dbReference>
<evidence type="ECO:0000256" key="8">
    <source>
        <dbReference type="ARBA" id="ARBA00022853"/>
    </source>
</evidence>
<evidence type="ECO:0000259" key="13">
    <source>
        <dbReference type="PROSITE" id="PS51726"/>
    </source>
</evidence>
<dbReference type="AlphaFoldDB" id="A0A6G1S7X1"/>
<keyword evidence="10 12" id="KW-0539">Nucleus</keyword>
<keyword evidence="8" id="KW-0156">Chromatin regulator</keyword>
<dbReference type="PROSITE" id="PS51726">
    <property type="entry name" value="MYST_HAT"/>
    <property type="match status" value="1"/>
</dbReference>
<dbReference type="GO" id="GO:0003682">
    <property type="term" value="F:chromatin binding"/>
    <property type="evidence" value="ECO:0007669"/>
    <property type="project" value="TreeGrafter"/>
</dbReference>
<evidence type="ECO:0000256" key="9">
    <source>
        <dbReference type="ARBA" id="ARBA00022990"/>
    </source>
</evidence>
<dbReference type="GO" id="GO:0008270">
    <property type="term" value="F:zinc ion binding"/>
    <property type="evidence" value="ECO:0007669"/>
    <property type="project" value="UniProtKB-KW"/>
</dbReference>
<evidence type="ECO:0000256" key="10">
    <source>
        <dbReference type="ARBA" id="ARBA00023242"/>
    </source>
</evidence>
<dbReference type="GO" id="GO:0005634">
    <property type="term" value="C:nucleus"/>
    <property type="evidence" value="ECO:0007669"/>
    <property type="project" value="UniProtKB-SubCell"/>
</dbReference>
<proteinExistence type="inferred from homology"/>
<dbReference type="GO" id="GO:0004402">
    <property type="term" value="F:histone acetyltransferase activity"/>
    <property type="evidence" value="ECO:0007669"/>
    <property type="project" value="InterPro"/>
</dbReference>
<evidence type="ECO:0000256" key="11">
    <source>
        <dbReference type="PIRSR" id="PIRSR602717-51"/>
    </source>
</evidence>
<dbReference type="Gene3D" id="3.30.60.60">
    <property type="entry name" value="N-acetyl transferase-like"/>
    <property type="match status" value="1"/>
</dbReference>
<feature type="domain" description="MYST-type HAT" evidence="13">
    <location>
        <begin position="6"/>
        <end position="289"/>
    </location>
</feature>
<dbReference type="InterPro" id="IPR050603">
    <property type="entry name" value="MYST_HAT"/>
</dbReference>
<dbReference type="EMBL" id="GGYP01001698">
    <property type="protein sequence ID" value="MDE46469.1"/>
    <property type="molecule type" value="Transcribed_RNA"/>
</dbReference>
<evidence type="ECO:0000256" key="2">
    <source>
        <dbReference type="ARBA" id="ARBA00010107"/>
    </source>
</evidence>
<protein>
    <recommendedName>
        <fullName evidence="3 12">Histone acetyltransferase</fullName>
        <ecNumber evidence="3 12">2.3.1.48</ecNumber>
    </recommendedName>
</protein>
<dbReference type="SUPFAM" id="SSF55729">
    <property type="entry name" value="Acyl-CoA N-acyltransferases (Nat)"/>
    <property type="match status" value="1"/>
</dbReference>
<dbReference type="GO" id="GO:0003712">
    <property type="term" value="F:transcription coregulator activity"/>
    <property type="evidence" value="ECO:0007669"/>
    <property type="project" value="TreeGrafter"/>
</dbReference>
<dbReference type="Pfam" id="PF01853">
    <property type="entry name" value="MOZ_SAS"/>
    <property type="match status" value="1"/>
</dbReference>